<keyword evidence="3" id="KW-1185">Reference proteome</keyword>
<dbReference type="AlphaFoldDB" id="A0A3Q2QDS4"/>
<dbReference type="SUPFAM" id="SSF52047">
    <property type="entry name" value="RNI-like"/>
    <property type="match status" value="1"/>
</dbReference>
<dbReference type="GeneTree" id="ENSGT00730000111293"/>
<dbReference type="InterPro" id="IPR042419">
    <property type="entry name" value="LRC31"/>
</dbReference>
<organism evidence="2 3">
    <name type="scientific">Fundulus heteroclitus</name>
    <name type="common">Killifish</name>
    <name type="synonym">Mummichog</name>
    <dbReference type="NCBI Taxonomy" id="8078"/>
    <lineage>
        <taxon>Eukaryota</taxon>
        <taxon>Metazoa</taxon>
        <taxon>Chordata</taxon>
        <taxon>Craniata</taxon>
        <taxon>Vertebrata</taxon>
        <taxon>Euteleostomi</taxon>
        <taxon>Actinopterygii</taxon>
        <taxon>Neopterygii</taxon>
        <taxon>Teleostei</taxon>
        <taxon>Neoteleostei</taxon>
        <taxon>Acanthomorphata</taxon>
        <taxon>Ovalentaria</taxon>
        <taxon>Atherinomorphae</taxon>
        <taxon>Cyprinodontiformes</taxon>
        <taxon>Fundulidae</taxon>
        <taxon>Fundulus</taxon>
    </lineage>
</organism>
<proteinExistence type="predicted"/>
<accession>A0A3Q2QDS4</accession>
<dbReference type="SMART" id="SM00368">
    <property type="entry name" value="LRR_RI"/>
    <property type="match status" value="7"/>
</dbReference>
<sequence>MSQIRRKRSASDRKPLGRFLSRTSDRTGIPEDAESENKGRSPGVSASVESESDAGWGRLRVFLQKLGKKADSRSLSVAHCDLTATDLLELGSLLRFFPQLEEMDVSWNELIGGSLMTLTSHLQHVSGIRTLKLCSCRLNADDVAALAEAVGSAPLLEVLDLSWNSAVGGGALQSLLGKLPPSLRELHLVACQLTAVDAAALGGSAALLPGLRLLDVSCNPRLAQEAGAGGFTELAAALSHAAALSALRLQGCGLDAACLHALGTSLRCLPSVRELDLSCNRGLAGGLSRLTCHLPHLTHLESLDLHLCCLSQADLEALVQVLPSLTALTELDVSSNKDAGGAVHLLVASLPPARVRRLPLSSCRLNEESFRALALAAPYLRSVDVSWCKVVGGRLSLLLDALQPSVVLELRLSGCNLTADDLQHLADACRRGRLSALRVLDLSYNGPVGDAGWSALFAAGGLGSLEEADVSLRPLTSAPCSAWLPALIGALPRMPALTRLAMRRWTAGEQEGKQLQHGVKNRKIRLEWDPELTCNGPIVLEAFRQSRDVVVTKFLLAATCKFQDGSVTLRNTFSGHFCGLGRRYRGNNAGGLRHAQRHL</sequence>
<protein>
    <submittedName>
        <fullName evidence="2">Leucine rich repeat containing 31</fullName>
    </submittedName>
</protein>
<dbReference type="PANTHER" id="PTHR24109:SF3">
    <property type="entry name" value="LEUCINE-RICH REPEAT-CONTAINING PROTEIN 31"/>
    <property type="match status" value="1"/>
</dbReference>
<name>A0A3Q2QDS4_FUNHE</name>
<evidence type="ECO:0000256" key="1">
    <source>
        <dbReference type="SAM" id="MobiDB-lite"/>
    </source>
</evidence>
<reference evidence="2" key="2">
    <citation type="submission" date="2025-09" db="UniProtKB">
        <authorList>
            <consortium name="Ensembl"/>
        </authorList>
    </citation>
    <scope>IDENTIFICATION</scope>
</reference>
<evidence type="ECO:0000313" key="2">
    <source>
        <dbReference type="Ensembl" id="ENSFHEP00000024804.1"/>
    </source>
</evidence>
<feature type="compositionally biased region" description="Basic and acidic residues" evidence="1">
    <location>
        <begin position="23"/>
        <end position="39"/>
    </location>
</feature>
<dbReference type="Ensembl" id="ENSFHET00000006837.1">
    <property type="protein sequence ID" value="ENSFHEP00000024804.1"/>
    <property type="gene ID" value="ENSFHEG00000000176.1"/>
</dbReference>
<dbReference type="Proteomes" id="UP000265000">
    <property type="component" value="Unplaced"/>
</dbReference>
<reference evidence="2" key="1">
    <citation type="submission" date="2025-08" db="UniProtKB">
        <authorList>
            <consortium name="Ensembl"/>
        </authorList>
    </citation>
    <scope>IDENTIFICATION</scope>
</reference>
<dbReference type="PANTHER" id="PTHR24109">
    <property type="entry name" value="LEUCINE-RICH REPEAT-CONTAINING PROTEIN 31"/>
    <property type="match status" value="1"/>
</dbReference>
<dbReference type="Gene3D" id="3.80.10.10">
    <property type="entry name" value="Ribonuclease Inhibitor"/>
    <property type="match status" value="3"/>
</dbReference>
<dbReference type="InterPro" id="IPR032675">
    <property type="entry name" value="LRR_dom_sf"/>
</dbReference>
<feature type="region of interest" description="Disordered" evidence="1">
    <location>
        <begin position="1"/>
        <end position="51"/>
    </location>
</feature>
<evidence type="ECO:0000313" key="3">
    <source>
        <dbReference type="Proteomes" id="UP000265000"/>
    </source>
</evidence>
<dbReference type="STRING" id="8078.ENSFHEP00000024804"/>
<dbReference type="InterPro" id="IPR001611">
    <property type="entry name" value="Leu-rich_rpt"/>
</dbReference>
<dbReference type="Pfam" id="PF13516">
    <property type="entry name" value="LRR_6"/>
    <property type="match status" value="2"/>
</dbReference>